<name>A0A6J5LDT7_9CAUD</name>
<accession>A0A6J5LDT7</accession>
<organism evidence="1">
    <name type="scientific">uncultured Caudovirales phage</name>
    <dbReference type="NCBI Taxonomy" id="2100421"/>
    <lineage>
        <taxon>Viruses</taxon>
        <taxon>Duplodnaviria</taxon>
        <taxon>Heunggongvirae</taxon>
        <taxon>Uroviricota</taxon>
        <taxon>Caudoviricetes</taxon>
        <taxon>Peduoviridae</taxon>
        <taxon>Maltschvirus</taxon>
        <taxon>Maltschvirus maltsch</taxon>
    </lineage>
</organism>
<evidence type="ECO:0000313" key="1">
    <source>
        <dbReference type="EMBL" id="CAB4131110.1"/>
    </source>
</evidence>
<sequence length="139" mass="15571">MKEEFDALFAEHQKLLGELQAMRALAKPEQKLDYKAIGQQAYESGYSTGYMDCAVKMKAKPEQEPVAVVTGVYGGRFTYAPFKSTVVLPVGAALYLQPPQRTWVGLTLEDKEEYLALDFGGNRLDAMDWAARKLKEKNT</sequence>
<dbReference type="EMBL" id="LR796239">
    <property type="protein sequence ID" value="CAB4131110.1"/>
    <property type="molecule type" value="Genomic_DNA"/>
</dbReference>
<reference evidence="1" key="1">
    <citation type="submission" date="2020-04" db="EMBL/GenBank/DDBJ databases">
        <authorList>
            <person name="Chiriac C."/>
            <person name="Salcher M."/>
            <person name="Ghai R."/>
            <person name="Kavagutti S V."/>
        </authorList>
    </citation>
    <scope>NUCLEOTIDE SEQUENCE</scope>
</reference>
<evidence type="ECO:0000313" key="2">
    <source>
        <dbReference type="EMBL" id="CAB5222091.1"/>
    </source>
</evidence>
<dbReference type="EMBL" id="LR798296">
    <property type="protein sequence ID" value="CAB5222091.1"/>
    <property type="molecule type" value="Genomic_DNA"/>
</dbReference>
<proteinExistence type="predicted"/>
<gene>
    <name evidence="1" type="ORF">UFOVP128_59</name>
    <name evidence="2" type="ORF">UFOVP243_60</name>
</gene>
<protein>
    <submittedName>
        <fullName evidence="1">Uncharacterized protein</fullName>
    </submittedName>
</protein>